<dbReference type="InterPro" id="IPR050468">
    <property type="entry name" value="Cuticle_Struct_Prot"/>
</dbReference>
<dbReference type="PROSITE" id="PS51155">
    <property type="entry name" value="CHIT_BIND_RR_2"/>
    <property type="match status" value="1"/>
</dbReference>
<keyword evidence="1 2" id="KW-0193">Cuticle</keyword>
<name>A0A9P0P989_ACAOB</name>
<dbReference type="InterPro" id="IPR031311">
    <property type="entry name" value="CHIT_BIND_RR_consensus"/>
</dbReference>
<dbReference type="PRINTS" id="PR00947">
    <property type="entry name" value="CUTICLE"/>
</dbReference>
<dbReference type="PANTHER" id="PTHR10380:SF173">
    <property type="entry name" value="CUTICULAR PROTEIN 47EF, ISOFORM C-RELATED"/>
    <property type="match status" value="1"/>
</dbReference>
<dbReference type="Pfam" id="PF00379">
    <property type="entry name" value="Chitin_bind_4"/>
    <property type="match status" value="1"/>
</dbReference>
<gene>
    <name evidence="4" type="ORF">ACAOBT_LOCUS11615</name>
</gene>
<sequence length="180" mass="19162">MIRVLLLVCLVSLSVGDVPKPLLRPLPIGPVIPPVAAADPFYPYRGEPAAYGGKFSILSYENDVRPDGSYRYSYETENGIAAEEEGAIHAVGTDTPVVVSGVYSYTSPEGLPVQVSYIADENGFQPTGNVLPSSPNAIIGAREGILGKGLLGREPLLRRDPLLRTSPLLRPLGIPGKPIE</sequence>
<keyword evidence="3" id="KW-0732">Signal</keyword>
<evidence type="ECO:0000256" key="3">
    <source>
        <dbReference type="SAM" id="SignalP"/>
    </source>
</evidence>
<dbReference type="GO" id="GO:0008010">
    <property type="term" value="F:structural constituent of chitin-based larval cuticle"/>
    <property type="evidence" value="ECO:0007669"/>
    <property type="project" value="TreeGrafter"/>
</dbReference>
<dbReference type="InterPro" id="IPR000618">
    <property type="entry name" value="Insect_cuticle"/>
</dbReference>
<dbReference type="GO" id="GO:0062129">
    <property type="term" value="C:chitin-based extracellular matrix"/>
    <property type="evidence" value="ECO:0007669"/>
    <property type="project" value="TreeGrafter"/>
</dbReference>
<feature type="chain" id="PRO_5040341460" evidence="3">
    <location>
        <begin position="17"/>
        <end position="180"/>
    </location>
</feature>
<dbReference type="Proteomes" id="UP001152888">
    <property type="component" value="Unassembled WGS sequence"/>
</dbReference>
<evidence type="ECO:0000256" key="2">
    <source>
        <dbReference type="PROSITE-ProRule" id="PRU00497"/>
    </source>
</evidence>
<comment type="caution">
    <text evidence="4">The sequence shown here is derived from an EMBL/GenBank/DDBJ whole genome shotgun (WGS) entry which is preliminary data.</text>
</comment>
<protein>
    <submittedName>
        <fullName evidence="4">Uncharacterized protein</fullName>
    </submittedName>
</protein>
<dbReference type="EMBL" id="CAKOFQ010006836">
    <property type="protein sequence ID" value="CAH1975456.1"/>
    <property type="molecule type" value="Genomic_DNA"/>
</dbReference>
<reference evidence="4" key="1">
    <citation type="submission" date="2022-03" db="EMBL/GenBank/DDBJ databases">
        <authorList>
            <person name="Sayadi A."/>
        </authorList>
    </citation>
    <scope>NUCLEOTIDE SEQUENCE</scope>
</reference>
<keyword evidence="5" id="KW-1185">Reference proteome</keyword>
<dbReference type="OrthoDB" id="6343684at2759"/>
<dbReference type="AlphaFoldDB" id="A0A9P0P989"/>
<feature type="signal peptide" evidence="3">
    <location>
        <begin position="1"/>
        <end position="16"/>
    </location>
</feature>
<dbReference type="PANTHER" id="PTHR10380">
    <property type="entry name" value="CUTICLE PROTEIN"/>
    <property type="match status" value="1"/>
</dbReference>
<proteinExistence type="predicted"/>
<accession>A0A9P0P989</accession>
<evidence type="ECO:0000313" key="4">
    <source>
        <dbReference type="EMBL" id="CAH1975456.1"/>
    </source>
</evidence>
<evidence type="ECO:0000313" key="5">
    <source>
        <dbReference type="Proteomes" id="UP001152888"/>
    </source>
</evidence>
<dbReference type="PROSITE" id="PS00233">
    <property type="entry name" value="CHIT_BIND_RR_1"/>
    <property type="match status" value="1"/>
</dbReference>
<evidence type="ECO:0000256" key="1">
    <source>
        <dbReference type="ARBA" id="ARBA00022460"/>
    </source>
</evidence>
<organism evidence="4 5">
    <name type="scientific">Acanthoscelides obtectus</name>
    <name type="common">Bean weevil</name>
    <name type="synonym">Bruchus obtectus</name>
    <dbReference type="NCBI Taxonomy" id="200917"/>
    <lineage>
        <taxon>Eukaryota</taxon>
        <taxon>Metazoa</taxon>
        <taxon>Ecdysozoa</taxon>
        <taxon>Arthropoda</taxon>
        <taxon>Hexapoda</taxon>
        <taxon>Insecta</taxon>
        <taxon>Pterygota</taxon>
        <taxon>Neoptera</taxon>
        <taxon>Endopterygota</taxon>
        <taxon>Coleoptera</taxon>
        <taxon>Polyphaga</taxon>
        <taxon>Cucujiformia</taxon>
        <taxon>Chrysomeloidea</taxon>
        <taxon>Chrysomelidae</taxon>
        <taxon>Bruchinae</taxon>
        <taxon>Bruchini</taxon>
        <taxon>Acanthoscelides</taxon>
    </lineage>
</organism>